<dbReference type="Proteomes" id="UP001145087">
    <property type="component" value="Unassembled WGS sequence"/>
</dbReference>
<proteinExistence type="predicted"/>
<comment type="caution">
    <text evidence="1">The sequence shown here is derived from an EMBL/GenBank/DDBJ whole genome shotgun (WGS) entry which is preliminary data.</text>
</comment>
<name>A0A9X3J8M3_9BACT</name>
<dbReference type="Pfam" id="PF13483">
    <property type="entry name" value="Lactamase_B_3"/>
    <property type="match status" value="1"/>
</dbReference>
<dbReference type="SUPFAM" id="SSF56281">
    <property type="entry name" value="Metallo-hydrolase/oxidoreductase"/>
    <property type="match status" value="1"/>
</dbReference>
<gene>
    <name evidence="1" type="ORF">OU798_22855</name>
</gene>
<dbReference type="InterPro" id="IPR036866">
    <property type="entry name" value="RibonucZ/Hydroxyglut_hydro"/>
</dbReference>
<dbReference type="AlphaFoldDB" id="A0A9X3J8M3"/>
<dbReference type="EMBL" id="JAPOHD010000067">
    <property type="protein sequence ID" value="MCY1723207.1"/>
    <property type="molecule type" value="Genomic_DNA"/>
</dbReference>
<keyword evidence="2" id="KW-1185">Reference proteome</keyword>
<evidence type="ECO:0000313" key="1">
    <source>
        <dbReference type="EMBL" id="MCY1723207.1"/>
    </source>
</evidence>
<sequence length="369" mass="42283">MRNKSNQIVLGVTALLLLFYVDLFAQRYDKFEGGGAPDPQLSQKDNDYIDRQAAVFLDSVLSILNTYPPAPIKQEARERAWAKLLLDAVFHEHFAAQRKPVQQFFHQRIGQVINDLESTKVEYGAKVWKIYDMGFIVRTKSVTLAFDLVSGITSSSEDFALSPEEIGKLVGHCDVLFISHRHEDHAEKSVAAQFIVQNKPVVAPEQMWKDDPLYDKITHLERMVNKSQKLKLADLELDLVIFPGHQMRSIDNNVALVTTPDGITVAHLGDQINEGDFMLDYQWIDKVGTNYNVDILMPAAWTMDILRIVKEFNPKVVLPGHELELGHTVWDRLPYWGDDEYLELNYNMLKQSEYPVVVLTWGESFFYQP</sequence>
<reference evidence="1" key="1">
    <citation type="submission" date="2022-11" db="EMBL/GenBank/DDBJ databases">
        <title>Marilongibacter aestuarii gen. nov., sp. nov., isolated from tidal flat sediment.</title>
        <authorList>
            <person name="Jiayan W."/>
        </authorList>
    </citation>
    <scope>NUCLEOTIDE SEQUENCE</scope>
    <source>
        <strain evidence="1">Z1-6</strain>
    </source>
</reference>
<protein>
    <submittedName>
        <fullName evidence="1">MBL fold metallo-hydrolase</fullName>
    </submittedName>
</protein>
<accession>A0A9X3J8M3</accession>
<dbReference type="RefSeq" id="WP_343335532.1">
    <property type="nucleotide sequence ID" value="NZ_JAPOHD010000067.1"/>
</dbReference>
<organism evidence="1 2">
    <name type="scientific">Draconibacterium aestuarii</name>
    <dbReference type="NCBI Taxonomy" id="2998507"/>
    <lineage>
        <taxon>Bacteria</taxon>
        <taxon>Pseudomonadati</taxon>
        <taxon>Bacteroidota</taxon>
        <taxon>Bacteroidia</taxon>
        <taxon>Marinilabiliales</taxon>
        <taxon>Prolixibacteraceae</taxon>
        <taxon>Draconibacterium</taxon>
    </lineage>
</organism>
<dbReference type="Gene3D" id="3.60.15.10">
    <property type="entry name" value="Ribonuclease Z/Hydroxyacylglutathione hydrolase-like"/>
    <property type="match status" value="1"/>
</dbReference>
<evidence type="ECO:0000313" key="2">
    <source>
        <dbReference type="Proteomes" id="UP001145087"/>
    </source>
</evidence>